<dbReference type="OrthoDB" id="5676847at2"/>
<gene>
    <name evidence="1" type="ORF">AM305_06171</name>
</gene>
<comment type="caution">
    <text evidence="1">The sequence shown here is derived from an EMBL/GenBank/DDBJ whole genome shotgun (WGS) entry which is preliminary data.</text>
</comment>
<keyword evidence="1" id="KW-0238">DNA-binding</keyword>
<protein>
    <submittedName>
        <fullName evidence="1">DNA-binding protein</fullName>
    </submittedName>
</protein>
<proteinExistence type="predicted"/>
<dbReference type="Proteomes" id="UP000005532">
    <property type="component" value="Unassembled WGS sequence"/>
</dbReference>
<evidence type="ECO:0000313" key="1">
    <source>
        <dbReference type="EMBL" id="EER47749.1"/>
    </source>
</evidence>
<dbReference type="EMBL" id="ACQL01000065">
    <property type="protein sequence ID" value="EER47749.1"/>
    <property type="molecule type" value="Genomic_DNA"/>
</dbReference>
<reference evidence="1 2" key="1">
    <citation type="journal article" date="2010" name="Vet. Microbiol.">
        <title>Production of haemolysins by strains of the Actinobacillus minor/porcitonsillarum complex.</title>
        <authorList>
            <person name="Arya G."/>
            <person name="Niven D.F."/>
        </authorList>
    </citation>
    <scope>NUCLEOTIDE SEQUENCE [LARGE SCALE GENOMIC DNA]</scope>
    <source>
        <strain evidence="1 2">NM305</strain>
    </source>
</reference>
<accession>C5S011</accession>
<dbReference type="Pfam" id="PF08822">
    <property type="entry name" value="DUF1804"/>
    <property type="match status" value="1"/>
</dbReference>
<organism evidence="1 2">
    <name type="scientific">Actinobacillus minor NM305</name>
    <dbReference type="NCBI Taxonomy" id="637911"/>
    <lineage>
        <taxon>Bacteria</taxon>
        <taxon>Pseudomonadati</taxon>
        <taxon>Pseudomonadota</taxon>
        <taxon>Gammaproteobacteria</taxon>
        <taxon>Pasteurellales</taxon>
        <taxon>Pasteurellaceae</taxon>
        <taxon>Actinobacillus</taxon>
    </lineage>
</organism>
<dbReference type="InterPro" id="IPR014926">
    <property type="entry name" value="Phage_D3112_Orf24"/>
</dbReference>
<dbReference type="GO" id="GO:0003677">
    <property type="term" value="F:DNA binding"/>
    <property type="evidence" value="ECO:0007669"/>
    <property type="project" value="UniProtKB-KW"/>
</dbReference>
<name>C5S011_9PAST</name>
<dbReference type="RefSeq" id="WP_005822911.1">
    <property type="nucleotide sequence ID" value="NZ_ACQL01000065.1"/>
</dbReference>
<dbReference type="AlphaFoldDB" id="C5S011"/>
<sequence>MAHDVEVQKAVRQAYVFDRLSLEMAAERAGVSFGTARRWKANAEKNGDNWEKARDVQAMASGGIENIAQGLLAGFLIKYRTLMTELEENTEMTTEAKVEALSALADSFAKMTASSKKILPSVSEQATAIRTVEIIATKLKQRSPALLAEFMAMTTELEAEFDKAFKK</sequence>
<dbReference type="eggNOG" id="ENOG502ZTY5">
    <property type="taxonomic scope" value="Bacteria"/>
</dbReference>
<evidence type="ECO:0000313" key="2">
    <source>
        <dbReference type="Proteomes" id="UP000005532"/>
    </source>
</evidence>